<reference evidence="1" key="1">
    <citation type="submission" date="2023-04" db="EMBL/GenBank/DDBJ databases">
        <title>Draft Genome sequencing of Naganishia species isolated from polar environments using Oxford Nanopore Technology.</title>
        <authorList>
            <person name="Leo P."/>
            <person name="Venkateswaran K."/>
        </authorList>
    </citation>
    <scope>NUCLEOTIDE SEQUENCE</scope>
    <source>
        <strain evidence="1">MNA-CCFEE 5262</strain>
    </source>
</reference>
<evidence type="ECO:0000313" key="2">
    <source>
        <dbReference type="Proteomes" id="UP001230649"/>
    </source>
</evidence>
<evidence type="ECO:0000313" key="1">
    <source>
        <dbReference type="EMBL" id="KAJ9114345.1"/>
    </source>
</evidence>
<keyword evidence="2" id="KW-1185">Reference proteome</keyword>
<dbReference type="EMBL" id="JASBWS010000009">
    <property type="protein sequence ID" value="KAJ9114345.1"/>
    <property type="molecule type" value="Genomic_DNA"/>
</dbReference>
<name>A0ACC2WT20_9TREE</name>
<comment type="caution">
    <text evidence="1">The sequence shown here is derived from an EMBL/GenBank/DDBJ whole genome shotgun (WGS) entry which is preliminary data.</text>
</comment>
<proteinExistence type="predicted"/>
<sequence length="445" mass="50120">MAEVFELILEVKKPRPALLQDVKDAMRTMWAKSSVSTEDIYLLLDKIRSSIGDAQWKRMIGAQETPLAARKVTNVLERLEKMYYRLSFHYLNPEVREEFLDGRPRATIEWKFKDPEGVTRPAYEHSSFCRSASQFSDAAVKCTNAYMRKFKPSGGSLRESVRNLRAQRRTRSAKGDTGKFAKSLDAGLTVVQQTLENFLTTELTPTRQSVLGDMFLPKSDAYPDGAAMLPLSPFDSASIARYLNLDLLPALIRITELAKNNRNTAARPKVFREIDRWQQGNPTGDAVSRLALYRKGDSPSTLRDLRVLISLTDEFMPRSLAWKSLTGHLFKQREKGAITDDERKSILNMMTRGCRMISEFSFAHPGAGLFTTSPSQHMNPGGTEVSASRLEWSQPSTFRSDTTSQGSRTESLVESSKRDHTVHTVADLLCCTEESQTKKPRSSMA</sequence>
<gene>
    <name evidence="1" type="ORF">QFC20_001486</name>
</gene>
<protein>
    <submittedName>
        <fullName evidence="1">Uncharacterized protein</fullName>
    </submittedName>
</protein>
<dbReference type="Proteomes" id="UP001230649">
    <property type="component" value="Unassembled WGS sequence"/>
</dbReference>
<organism evidence="1 2">
    <name type="scientific">Naganishia adeliensis</name>
    <dbReference type="NCBI Taxonomy" id="92952"/>
    <lineage>
        <taxon>Eukaryota</taxon>
        <taxon>Fungi</taxon>
        <taxon>Dikarya</taxon>
        <taxon>Basidiomycota</taxon>
        <taxon>Agaricomycotina</taxon>
        <taxon>Tremellomycetes</taxon>
        <taxon>Filobasidiales</taxon>
        <taxon>Filobasidiaceae</taxon>
        <taxon>Naganishia</taxon>
    </lineage>
</organism>
<accession>A0ACC2WT20</accession>